<organism evidence="2">
    <name type="scientific">Candidatus Kentrum sp. TUN</name>
    <dbReference type="NCBI Taxonomy" id="2126343"/>
    <lineage>
        <taxon>Bacteria</taxon>
        <taxon>Pseudomonadati</taxon>
        <taxon>Pseudomonadota</taxon>
        <taxon>Gammaproteobacteria</taxon>
        <taxon>Candidatus Kentrum</taxon>
    </lineage>
</organism>
<dbReference type="AlphaFoldDB" id="A0A450ZAH2"/>
<name>A0A450ZAH2_9GAMM</name>
<dbReference type="Pfam" id="PF07813">
    <property type="entry name" value="LTXXQ"/>
    <property type="match status" value="1"/>
</dbReference>
<evidence type="ECO:0000313" key="4">
    <source>
        <dbReference type="EMBL" id="VFK52017.1"/>
    </source>
</evidence>
<gene>
    <name evidence="3" type="ORF">BECKTUN1418D_GA0071000_100436</name>
    <name evidence="2" type="ORF">BECKTUN1418E_GA0071001_100445</name>
    <name evidence="4" type="ORF">BECKTUN1418F_GA0071002_100445</name>
</gene>
<feature type="region of interest" description="Disordered" evidence="1">
    <location>
        <begin position="41"/>
        <end position="82"/>
    </location>
</feature>
<evidence type="ECO:0000256" key="1">
    <source>
        <dbReference type="SAM" id="MobiDB-lite"/>
    </source>
</evidence>
<accession>A0A450ZAH2</accession>
<reference evidence="2" key="1">
    <citation type="submission" date="2019-02" db="EMBL/GenBank/DDBJ databases">
        <authorList>
            <person name="Gruber-Vodicka R. H."/>
            <person name="Seah K. B. B."/>
        </authorList>
    </citation>
    <scope>NUCLEOTIDE SEQUENCE</scope>
    <source>
        <strain evidence="3">BECK_BY1</strain>
        <strain evidence="2">BECK_BY2</strain>
        <strain evidence="4">BECK_BY3</strain>
    </source>
</reference>
<dbReference type="EMBL" id="CAADFX010000004">
    <property type="protein sequence ID" value="VFK51033.1"/>
    <property type="molecule type" value="Genomic_DNA"/>
</dbReference>
<proteinExistence type="predicted"/>
<evidence type="ECO:0000313" key="3">
    <source>
        <dbReference type="EMBL" id="VFK51033.1"/>
    </source>
</evidence>
<dbReference type="EMBL" id="CAADFY010000004">
    <property type="protein sequence ID" value="VFK52017.1"/>
    <property type="molecule type" value="Genomic_DNA"/>
</dbReference>
<sequence length="299" mass="32883">MGRHSHAGLVGGVAPWAFLFGVLVLPTTAVSQQVGVSDDTRFTAPVQQQSNQYGGGGYGTTSNRGGNSFSSEFANRMPPPSGYYGPQYGTGFGYGAHHGGMSPFDNEAPSQQPQGHVGGGQGENAVSSMQTPPMFGMGASRFPFPQQNRSSGYGTIDPEKVADLPQMAQGGGFHAPKGGYPRHACKHCMKHGGMATDLWQLFQIPDLSDEQREKIRNILDEVRRSHWELMGERMEHSVQLRRLYEAERLDAKAIGAESAKIFDVQKRMIESDIETSQKAMDVLTDKQREQFRSRRRWGM</sequence>
<evidence type="ECO:0000313" key="2">
    <source>
        <dbReference type="EMBL" id="VFK50791.1"/>
    </source>
</evidence>
<protein>
    <submittedName>
        <fullName evidence="2">Heavy-metal resistance</fullName>
    </submittedName>
</protein>
<dbReference type="EMBL" id="CAADFV010000004">
    <property type="protein sequence ID" value="VFK50791.1"/>
    <property type="molecule type" value="Genomic_DNA"/>
</dbReference>
<dbReference type="InterPro" id="IPR012899">
    <property type="entry name" value="LTXXQ"/>
</dbReference>
<feature type="region of interest" description="Disordered" evidence="1">
    <location>
        <begin position="96"/>
        <end position="131"/>
    </location>
</feature>
<dbReference type="Gene3D" id="1.20.120.1490">
    <property type="match status" value="1"/>
</dbReference>